<evidence type="ECO:0000313" key="3">
    <source>
        <dbReference type="Proteomes" id="UP000029692"/>
    </source>
</evidence>
<sequence length="299" mass="33203">MSKLGACIWLDNQAAEEAAEFYTGIFPNSRITAKTYYTEVGREFHGQEPGSVMTVEYQIDGFSFTALNGGASFTPNPSISFFVRCQDAREVDRIWQALTPGGRILMPLDSYPFNERYGWIQDRFGVSYQVSVTPAPEGQRVSPCLLFVGEQCGKAEQAMNHYASVFPGASVGEIARYPEGMEPDIPGTVMYGEIHILDRQIIAMDSAQDHGFSFSEGISLVADTPSQEELDRYWNALSADPGAEQCGWLKDCYGVSWQILPNEAMNRLLTSENEAAKHRMLQAMFTMKKIDIAALELLG</sequence>
<dbReference type="RefSeq" id="WP_037547540.1">
    <property type="nucleotide sequence ID" value="NZ_JNUP01000063.1"/>
</dbReference>
<protein>
    <recommendedName>
        <fullName evidence="1">PhnB-like domain-containing protein</fullName>
    </recommendedName>
</protein>
<dbReference type="Proteomes" id="UP000029692">
    <property type="component" value="Unassembled WGS sequence"/>
</dbReference>
<dbReference type="Gene3D" id="3.30.720.100">
    <property type="match status" value="1"/>
</dbReference>
<feature type="domain" description="PhnB-like" evidence="1">
    <location>
        <begin position="140"/>
        <end position="259"/>
    </location>
</feature>
<evidence type="ECO:0000313" key="2">
    <source>
        <dbReference type="EMBL" id="KGE72080.1"/>
    </source>
</evidence>
<dbReference type="InterPro" id="IPR028973">
    <property type="entry name" value="PhnB-like"/>
</dbReference>
<accession>A0A098QW49</accession>
<dbReference type="SUPFAM" id="SSF54593">
    <property type="entry name" value="Glyoxalase/Bleomycin resistance protein/Dihydroxybiphenyl dioxygenase"/>
    <property type="match status" value="2"/>
</dbReference>
<dbReference type="Pfam" id="PF06983">
    <property type="entry name" value="3-dmu-9_3-mt"/>
    <property type="match status" value="2"/>
</dbReference>
<dbReference type="InterPro" id="IPR029068">
    <property type="entry name" value="Glyas_Bleomycin-R_OHBP_Dase"/>
</dbReference>
<dbReference type="Gene3D" id="3.30.720.110">
    <property type="match status" value="1"/>
</dbReference>
<feature type="domain" description="PhnB-like" evidence="1">
    <location>
        <begin position="3"/>
        <end position="130"/>
    </location>
</feature>
<dbReference type="AlphaFoldDB" id="A0A098QW49"/>
<dbReference type="STRING" id="1480694.DC28_08240"/>
<dbReference type="PANTHER" id="PTHR33990">
    <property type="entry name" value="PROTEIN YJDN-RELATED"/>
    <property type="match status" value="1"/>
</dbReference>
<dbReference type="OrthoDB" id="9806473at2"/>
<proteinExistence type="predicted"/>
<evidence type="ECO:0000259" key="1">
    <source>
        <dbReference type="Pfam" id="PF06983"/>
    </source>
</evidence>
<organism evidence="2 3">
    <name type="scientific">Spirochaeta lutea</name>
    <dbReference type="NCBI Taxonomy" id="1480694"/>
    <lineage>
        <taxon>Bacteria</taxon>
        <taxon>Pseudomonadati</taxon>
        <taxon>Spirochaetota</taxon>
        <taxon>Spirochaetia</taxon>
        <taxon>Spirochaetales</taxon>
        <taxon>Spirochaetaceae</taxon>
        <taxon>Spirochaeta</taxon>
    </lineage>
</organism>
<comment type="caution">
    <text evidence="2">The sequence shown here is derived from an EMBL/GenBank/DDBJ whole genome shotgun (WGS) entry which is preliminary data.</text>
</comment>
<reference evidence="2 3" key="1">
    <citation type="submission" date="2014-05" db="EMBL/GenBank/DDBJ databases">
        <title>De novo Genome Sequence of Spirocheata sp.</title>
        <authorList>
            <person name="Shivani Y."/>
            <person name="Subhash Y."/>
            <person name="Tushar L."/>
            <person name="Sasikala C."/>
            <person name="Ramana C.V."/>
        </authorList>
    </citation>
    <scope>NUCLEOTIDE SEQUENCE [LARGE SCALE GENOMIC DNA]</scope>
    <source>
        <strain evidence="2 3">JC230</strain>
    </source>
</reference>
<dbReference type="EMBL" id="JNUP01000063">
    <property type="protein sequence ID" value="KGE72080.1"/>
    <property type="molecule type" value="Genomic_DNA"/>
</dbReference>
<name>A0A098QW49_9SPIO</name>
<dbReference type="Gene3D" id="3.10.180.10">
    <property type="entry name" value="2,3-Dihydroxybiphenyl 1,2-Dioxygenase, domain 1"/>
    <property type="match status" value="1"/>
</dbReference>
<keyword evidence="3" id="KW-1185">Reference proteome</keyword>
<dbReference type="CDD" id="cd06588">
    <property type="entry name" value="PhnB_like"/>
    <property type="match status" value="2"/>
</dbReference>
<dbReference type="eggNOG" id="COG3865">
    <property type="taxonomic scope" value="Bacteria"/>
</dbReference>
<gene>
    <name evidence="2" type="ORF">DC28_08240</name>
</gene>